<feature type="disulfide bond" evidence="6">
    <location>
        <begin position="530"/>
        <end position="547"/>
    </location>
</feature>
<dbReference type="InterPro" id="IPR000742">
    <property type="entry name" value="EGF"/>
</dbReference>
<dbReference type="OrthoDB" id="4405280at2759"/>
<sequence length="2009" mass="214421">MGTCPPGTLFNQFADPPECQDPTLVEDCNVDECETGEATCDPIGICEDTIGSYDCSCAPGFIEVEANGTLPDSNTTVSSHTCHDINECDDPTLFECVIDSGCSNTIGSYECLCNQWLAPSELDDDGFPVSCIDDDECSRPDSCGPNTVCANIAPGFYCSCAIGFYDEGSETEQGAWDRIDSGELVNENSTYIPMVNGSIIIGDGTTCVDADECDAARDACPATKLNVCTNTPGSFVCECAPGTRYINETISDECEDIDECTELTFVCDPNAACVNDIMDYLKLIAGNMVTYNCQCRSGLNGTDADGFEYQICENVDECAQPDNRDNVTCTDTTGSYYCTCPEGEKNPNGGYDKKCYDIDECSYNMCGQPNQLCFNNIGSYECGCANGYEPTTYCVWEGLANETCIEVCIDINECDDNSTCIHTATGSDTCTNTEGSYICDCGYGYVQHTNLTINVPEGDDAGTIFNITNYLMCEDINECDDKESYCHVDSNCNNTDGFYLCWCDDWRFIDVYGNGTLCEDLDECQGYNACNGTTGSDCINHYGGYTCLCQDGFRPDDAHEDTESFPWTLEEPYCSNSSDIEANNRCGQKASCKNTPGSFECTCNYPYTFGDVIYYACIDIDECAGSMVDFCSTNADCDNTIGSYMCTCQPGWEGDGRTDSLDCSNINECDTGAHQCPTDDDSGECVDTEGSYYCYCKDGYKDVTASLNATECADCDECTDELHECDGLATCENSIGSYDCACIDGYEGTGFAGDCNDIDECATGDNDCHPRSLCVNNIGSFECFCVDGYEGDGRTLNASFVGCIDTDECTEGLHNCNEKAGCINTEGSFTCLCDSGYLGNALNVTNNATSGDGCFDMDECDTVVDLCGVFADCSNTVGSYYCNCTEPGYNPAANGYDCEDIDECDALSCADFDACPDCDSNLGTCINLPGNYTCECQEGYNGTARGNNTCFEIDQCSLGIASCPVNATCVELSFVDGDYRCDCNEGFEKVNVYCRDIDECANSTMINCDTNANCINTEGSFECECINGFTGDGVSCTNVDECVDAPTSPCSANATCTDNEGSFDCECKTGYLGDGTQCFDEDECLSGNHNCCAVAGCLCTNIESWYTCSCEAGFSGNGFLTSEVSCGNQNECLDGTHTCDVDNSAVCMDSSGGFTCACPSGTTGNGIKTANNGTSCVDIDECAPCVAGEADCPCSPNADCDNTFGTFSCTCLAGFSGDGKTCLDINECQTNNGGCDAVNAECINTQPGNNCKCSEGWEGDGVTCTNINECLLVPNPCQNKTHSTCSDNDGSYDCICDNGYLDVSDECVDQDECIMDPSALPFSCSASDPTFNKCVNNDGSYECQCIVGYSDNNGVCEDDDECADASACQDNADCTNLAGTFECTCAAGYQDSADLTECIDVNECIDCPCGANTWCTNDEPGFTCTCLPGYVFAANGLDCEDINECDDNSHNCGDHSVCANEPGSFTCPCADGYSKSTTGDDTCVDTNECIPCDSDPRDYFNCPCPNTASCVNTDGGHECWCPLGWWMSEEECVDVDECDAPEYLAAQDLENCLNNDGSFSCECIEGYQRVVNTTDCEDIDECAIDGYCPTIGTSCQNTDGSFICECQAGFNAIILAGKLVQCGDVNECTQDPFICGNQATCANTFGAFNCQCLSGFEANPAGDGCVDIDECETGNHLCQQNFPLDCVNVQGSYTCVIPPGLILDGKIVLDWLIELQEQLNRNNTGGTLTNNGTDNGVGFFNVTGIGGGNDTDFGIMGVNNTDFGTSTLPPGVTNPPIPPGGNGTGDNGDGETSGDPHVRVETQFVNAEIKSNGAITRFIAIGVVYSNGGVTHTIRCDEDGVVIANNGETVGTYAYADTSIRNHGDIELSANHGHRAGVAIKIQNVAEFVVTFKDRNHKKADKGVFIEDNHSMGFRTENTDGISHSATGIIGQFITPFAYDTIEDTSPNFVVFHDRHVPAEVEFFHGLDYCLKVQDALVPTLLGNIISAYYADSLFGVNDPANMADIMSP</sequence>
<feature type="domain" description="EGF-like" evidence="8">
    <location>
        <begin position="714"/>
        <end position="752"/>
    </location>
</feature>
<dbReference type="PANTHER" id="PTHR24039:SF52">
    <property type="entry name" value="EGF-LIKE DOMAIN-CONTAINING PROTEIN"/>
    <property type="match status" value="1"/>
</dbReference>
<feature type="domain" description="EGF-like" evidence="8">
    <location>
        <begin position="856"/>
        <end position="899"/>
    </location>
</feature>
<feature type="domain" description="EGF-like" evidence="8">
    <location>
        <begin position="1578"/>
        <end position="1616"/>
    </location>
</feature>
<accession>E4XAD0</accession>
<feature type="domain" description="EGF-like" evidence="8">
    <location>
        <begin position="29"/>
        <end position="67"/>
    </location>
</feature>
<dbReference type="Proteomes" id="UP000001307">
    <property type="component" value="Unassembled WGS sequence"/>
</dbReference>
<evidence type="ECO:0000313" key="10">
    <source>
        <dbReference type="Proteomes" id="UP000001307"/>
    </source>
</evidence>
<feature type="domain" description="EGF-like" evidence="8">
    <location>
        <begin position="1038"/>
        <end position="1077"/>
    </location>
</feature>
<evidence type="ECO:0000256" key="4">
    <source>
        <dbReference type="ARBA" id="ARBA00023157"/>
    </source>
</evidence>
<feature type="domain" description="EGF-like" evidence="8">
    <location>
        <begin position="996"/>
        <end position="1037"/>
    </location>
</feature>
<feature type="domain" description="EGF-like" evidence="8">
    <location>
        <begin position="1358"/>
        <end position="1399"/>
    </location>
</feature>
<dbReference type="SMART" id="SM00181">
    <property type="entry name" value="EGF"/>
    <property type="match status" value="34"/>
</dbReference>
<protein>
    <recommendedName>
        <fullName evidence="8">EGF-like domain-containing protein</fullName>
    </recommendedName>
</protein>
<dbReference type="SMART" id="SM00179">
    <property type="entry name" value="EGF_CA"/>
    <property type="match status" value="35"/>
</dbReference>
<gene>
    <name evidence="9" type="ORF">GSOID_T00005262001</name>
</gene>
<feature type="disulfide bond" evidence="6">
    <location>
        <begin position="1139"/>
        <end position="1156"/>
    </location>
</feature>
<keyword evidence="2" id="KW-0732">Signal</keyword>
<dbReference type="PROSITE" id="PS01187">
    <property type="entry name" value="EGF_CA"/>
    <property type="match status" value="11"/>
</dbReference>
<feature type="domain" description="EGF-like" evidence="8">
    <location>
        <begin position="520"/>
        <end position="559"/>
    </location>
</feature>
<feature type="domain" description="EGF-like" evidence="8">
    <location>
        <begin position="1266"/>
        <end position="1308"/>
    </location>
</feature>
<dbReference type="Gene3D" id="2.10.25.10">
    <property type="entry name" value="Laminin"/>
    <property type="match status" value="33"/>
</dbReference>
<organism evidence="9">
    <name type="scientific">Oikopleura dioica</name>
    <name type="common">Tunicate</name>
    <dbReference type="NCBI Taxonomy" id="34765"/>
    <lineage>
        <taxon>Eukaryota</taxon>
        <taxon>Metazoa</taxon>
        <taxon>Chordata</taxon>
        <taxon>Tunicata</taxon>
        <taxon>Appendicularia</taxon>
        <taxon>Copelata</taxon>
        <taxon>Oikopleuridae</taxon>
        <taxon>Oikopleura</taxon>
    </lineage>
</organism>
<feature type="domain" description="EGF-like" evidence="8">
    <location>
        <begin position="314"/>
        <end position="350"/>
    </location>
</feature>
<evidence type="ECO:0000313" key="9">
    <source>
        <dbReference type="EMBL" id="CBY08678.1"/>
    </source>
</evidence>
<evidence type="ECO:0000256" key="7">
    <source>
        <dbReference type="SAM" id="MobiDB-lite"/>
    </source>
</evidence>
<dbReference type="SUPFAM" id="SSF57196">
    <property type="entry name" value="EGF/Laminin"/>
    <property type="match status" value="13"/>
</dbReference>
<evidence type="ECO:0000256" key="3">
    <source>
        <dbReference type="ARBA" id="ARBA00022737"/>
    </source>
</evidence>
<feature type="domain" description="EGF-like" evidence="8">
    <location>
        <begin position="1624"/>
        <end position="1666"/>
    </location>
</feature>
<feature type="domain" description="EGF-like" evidence="8">
    <location>
        <begin position="805"/>
        <end position="842"/>
    </location>
</feature>
<dbReference type="Pfam" id="PF00008">
    <property type="entry name" value="EGF"/>
    <property type="match status" value="1"/>
</dbReference>
<keyword evidence="10" id="KW-1185">Reference proteome</keyword>
<reference evidence="9" key="1">
    <citation type="journal article" date="2010" name="Science">
        <title>Plasticity of animal genome architecture unmasked by rapid evolution of a pelagic tunicate.</title>
        <authorList>
            <person name="Denoeud F."/>
            <person name="Henriet S."/>
            <person name="Mungpakdee S."/>
            <person name="Aury J.M."/>
            <person name="Da Silva C."/>
            <person name="Brinkmann H."/>
            <person name="Mikhaleva J."/>
            <person name="Olsen L.C."/>
            <person name="Jubin C."/>
            <person name="Canestro C."/>
            <person name="Bouquet J.M."/>
            <person name="Danks G."/>
            <person name="Poulain J."/>
            <person name="Campsteijn C."/>
            <person name="Adamski M."/>
            <person name="Cross I."/>
            <person name="Yadetie F."/>
            <person name="Muffato M."/>
            <person name="Louis A."/>
            <person name="Butcher S."/>
            <person name="Tsagkogeorga G."/>
            <person name="Konrad A."/>
            <person name="Singh S."/>
            <person name="Jensen M.F."/>
            <person name="Cong E.H."/>
            <person name="Eikeseth-Otteraa H."/>
            <person name="Noel B."/>
            <person name="Anthouard V."/>
            <person name="Porcel B.M."/>
            <person name="Kachouri-Lafond R."/>
            <person name="Nishino A."/>
            <person name="Ugolini M."/>
            <person name="Chourrout P."/>
            <person name="Nishida H."/>
            <person name="Aasland R."/>
            <person name="Huzurbazar S."/>
            <person name="Westhof E."/>
            <person name="Delsuc F."/>
            <person name="Lehrach H."/>
            <person name="Reinhardt R."/>
            <person name="Weissenbach J."/>
            <person name="Roy S.W."/>
            <person name="Artiguenave F."/>
            <person name="Postlethwait J.H."/>
            <person name="Manak J.R."/>
            <person name="Thompson E.M."/>
            <person name="Jaillon O."/>
            <person name="Du Pasquier L."/>
            <person name="Boudinot P."/>
            <person name="Liberles D.A."/>
            <person name="Volff J.N."/>
            <person name="Philippe H."/>
            <person name="Lenhard B."/>
            <person name="Roest Crollius H."/>
            <person name="Wincker P."/>
            <person name="Chourrout D."/>
        </authorList>
    </citation>
    <scope>NUCLEOTIDE SEQUENCE [LARGE SCALE GENOMIC DNA]</scope>
</reference>
<evidence type="ECO:0000256" key="1">
    <source>
        <dbReference type="ARBA" id="ARBA00022536"/>
    </source>
</evidence>
<feature type="domain" description="EGF-like" evidence="8">
    <location>
        <begin position="357"/>
        <end position="395"/>
    </location>
</feature>
<dbReference type="Pfam" id="PF07645">
    <property type="entry name" value="EGF_CA"/>
    <property type="match status" value="24"/>
</dbReference>
<feature type="disulfide bond" evidence="6">
    <location>
        <begin position="1277"/>
        <end position="1294"/>
    </location>
</feature>
<dbReference type="InterPro" id="IPR018097">
    <property type="entry name" value="EGF_Ca-bd_CS"/>
</dbReference>
<dbReference type="PROSITE" id="PS50026">
    <property type="entry name" value="EGF_3"/>
    <property type="match status" value="21"/>
</dbReference>
<feature type="domain" description="EGF-like" evidence="8">
    <location>
        <begin position="1441"/>
        <end position="1479"/>
    </location>
</feature>
<feature type="domain" description="EGF-like" evidence="8">
    <location>
        <begin position="619"/>
        <end position="664"/>
    </location>
</feature>
<feature type="region of interest" description="Disordered" evidence="7">
    <location>
        <begin position="1768"/>
        <end position="1794"/>
    </location>
</feature>
<name>E4XAD0_OIKDI</name>
<dbReference type="InterPro" id="IPR001881">
    <property type="entry name" value="EGF-like_Ca-bd_dom"/>
</dbReference>
<evidence type="ECO:0000259" key="8">
    <source>
        <dbReference type="PROSITE" id="PS50026"/>
    </source>
</evidence>
<dbReference type="PROSITE" id="PS00010">
    <property type="entry name" value="ASX_HYDROXYL"/>
    <property type="match status" value="24"/>
</dbReference>
<feature type="domain" description="EGF-like" evidence="8">
    <location>
        <begin position="757"/>
        <end position="795"/>
    </location>
</feature>
<keyword evidence="5" id="KW-0325">Glycoprotein</keyword>
<dbReference type="GO" id="GO:0005509">
    <property type="term" value="F:calcium ion binding"/>
    <property type="evidence" value="ECO:0007669"/>
    <property type="project" value="InterPro"/>
</dbReference>
<keyword evidence="3" id="KW-0677">Repeat</keyword>
<proteinExistence type="predicted"/>
<dbReference type="InterPro" id="IPR009030">
    <property type="entry name" value="Growth_fac_rcpt_cys_sf"/>
</dbReference>
<dbReference type="SUPFAM" id="SSF57184">
    <property type="entry name" value="Growth factor receptor domain"/>
    <property type="match status" value="8"/>
</dbReference>
<dbReference type="InterPro" id="IPR024731">
    <property type="entry name" value="NELL2-like_EGF"/>
</dbReference>
<dbReference type="PROSITE" id="PS01186">
    <property type="entry name" value="EGF_2"/>
    <property type="match status" value="11"/>
</dbReference>
<feature type="domain" description="EGF-like" evidence="8">
    <location>
        <begin position="1128"/>
        <end position="1165"/>
    </location>
</feature>
<dbReference type="InterPro" id="IPR000152">
    <property type="entry name" value="EGF-type_Asp/Asn_hydroxyl_site"/>
</dbReference>
<dbReference type="CDD" id="cd00054">
    <property type="entry name" value="EGF_CA"/>
    <property type="match status" value="7"/>
</dbReference>
<keyword evidence="4 6" id="KW-1015">Disulfide bond</keyword>
<dbReference type="InParanoid" id="E4XAD0"/>
<dbReference type="FunFam" id="2.10.25.10:FF:000005">
    <property type="entry name" value="Fibrillin 2"/>
    <property type="match status" value="2"/>
</dbReference>
<evidence type="ECO:0000256" key="2">
    <source>
        <dbReference type="ARBA" id="ARBA00022729"/>
    </source>
</evidence>
<dbReference type="FunFam" id="2.10.25.10:FF:000002">
    <property type="entry name" value="Latent-transforming growth factor beta-binding protein 3"/>
    <property type="match status" value="1"/>
</dbReference>
<feature type="domain" description="EGF-like" evidence="8">
    <location>
        <begin position="133"/>
        <end position="170"/>
    </location>
</feature>
<dbReference type="EMBL" id="FN653032">
    <property type="protein sequence ID" value="CBY08678.1"/>
    <property type="molecule type" value="Genomic_DNA"/>
</dbReference>
<dbReference type="InterPro" id="IPR049883">
    <property type="entry name" value="NOTCH1_EGF-like"/>
</dbReference>
<evidence type="ECO:0000256" key="6">
    <source>
        <dbReference type="PROSITE-ProRule" id="PRU00076"/>
    </source>
</evidence>
<dbReference type="FunFam" id="2.10.25.10:FF:000038">
    <property type="entry name" value="Fibrillin 2"/>
    <property type="match status" value="6"/>
</dbReference>
<keyword evidence="1 6" id="KW-0245">EGF-like domain</keyword>
<comment type="caution">
    <text evidence="6">Lacks conserved residue(s) required for the propagation of feature annotation.</text>
</comment>
<dbReference type="Pfam" id="PF12947">
    <property type="entry name" value="EGF_3"/>
    <property type="match status" value="6"/>
</dbReference>
<evidence type="ECO:0000256" key="5">
    <source>
        <dbReference type="ARBA" id="ARBA00023180"/>
    </source>
</evidence>
<dbReference type="PANTHER" id="PTHR24039">
    <property type="entry name" value="FIBRILLIN-RELATED"/>
    <property type="match status" value="1"/>
</dbReference>
<feature type="domain" description="EGF-like" evidence="8">
    <location>
        <begin position="665"/>
        <end position="706"/>
    </location>
</feature>
<feature type="domain" description="EGF-like" evidence="8">
    <location>
        <begin position="1224"/>
        <end position="1265"/>
    </location>
</feature>
<feature type="domain" description="EGF-like" evidence="8">
    <location>
        <begin position="952"/>
        <end position="995"/>
    </location>
</feature>